<dbReference type="AlphaFoldDB" id="Q23JC9"/>
<feature type="signal peptide" evidence="1">
    <location>
        <begin position="1"/>
        <end position="17"/>
    </location>
</feature>
<evidence type="ECO:0000313" key="3">
    <source>
        <dbReference type="Proteomes" id="UP000009168"/>
    </source>
</evidence>
<dbReference type="Proteomes" id="UP000009168">
    <property type="component" value="Unassembled WGS sequence"/>
</dbReference>
<dbReference type="Pfam" id="PF06873">
    <property type="entry name" value="SerH"/>
    <property type="match status" value="1"/>
</dbReference>
<accession>Q23JC9</accession>
<reference evidence="3" key="1">
    <citation type="journal article" date="2006" name="PLoS Biol.">
        <title>Macronuclear genome sequence of the ciliate Tetrahymena thermophila, a model eukaryote.</title>
        <authorList>
            <person name="Eisen J.A."/>
            <person name="Coyne R.S."/>
            <person name="Wu M."/>
            <person name="Wu D."/>
            <person name="Thiagarajan M."/>
            <person name="Wortman J.R."/>
            <person name="Badger J.H."/>
            <person name="Ren Q."/>
            <person name="Amedeo P."/>
            <person name="Jones K.M."/>
            <person name="Tallon L.J."/>
            <person name="Delcher A.L."/>
            <person name="Salzberg S.L."/>
            <person name="Silva J.C."/>
            <person name="Haas B.J."/>
            <person name="Majoros W.H."/>
            <person name="Farzad M."/>
            <person name="Carlton J.M."/>
            <person name="Smith R.K. Jr."/>
            <person name="Garg J."/>
            <person name="Pearlman R.E."/>
            <person name="Karrer K.M."/>
            <person name="Sun L."/>
            <person name="Manning G."/>
            <person name="Elde N.C."/>
            <person name="Turkewitz A.P."/>
            <person name="Asai D.J."/>
            <person name="Wilkes D.E."/>
            <person name="Wang Y."/>
            <person name="Cai H."/>
            <person name="Collins K."/>
            <person name="Stewart B.A."/>
            <person name="Lee S.R."/>
            <person name="Wilamowska K."/>
            <person name="Weinberg Z."/>
            <person name="Ruzzo W.L."/>
            <person name="Wloga D."/>
            <person name="Gaertig J."/>
            <person name="Frankel J."/>
            <person name="Tsao C.-C."/>
            <person name="Gorovsky M.A."/>
            <person name="Keeling P.J."/>
            <person name="Waller R.F."/>
            <person name="Patron N.J."/>
            <person name="Cherry J.M."/>
            <person name="Stover N.A."/>
            <person name="Krieger C.J."/>
            <person name="del Toro C."/>
            <person name="Ryder H.F."/>
            <person name="Williamson S.C."/>
            <person name="Barbeau R.A."/>
            <person name="Hamilton E.P."/>
            <person name="Orias E."/>
        </authorList>
    </citation>
    <scope>NUCLEOTIDE SEQUENCE [LARGE SCALE GENOMIC DNA]</scope>
    <source>
        <strain evidence="3">SB210</strain>
    </source>
</reference>
<protein>
    <submittedName>
        <fullName evidence="2">Cell surface immobilization antigen</fullName>
    </submittedName>
</protein>
<name>Q23JC9_TETTS</name>
<dbReference type="KEGG" id="tet:TTHERM_00489440"/>
<evidence type="ECO:0000256" key="1">
    <source>
        <dbReference type="SAM" id="SignalP"/>
    </source>
</evidence>
<evidence type="ECO:0000313" key="2">
    <source>
        <dbReference type="EMBL" id="EAR96575.1"/>
    </source>
</evidence>
<sequence length="230" mass="23048">MIKQLLVISLSVALVLAGTPGQDVVCNGNTNDVTSCGPAGGSSWTAGTTSGSKIADCTALSASLSGIFDTLCASCQTTNVYAKSTQDGCINTPTAGANVACYQSGSCSCGNPPTPAFKWKSVDTTNCQIASCLAAPMPTSSLTDQFCASCGKTNTYANSYGTACVNPSASCTRKTGWTDSDCKVCNASGTNSSNIYASADRTSCTATAPSSSSSSSAIAFSSLIIASLLL</sequence>
<dbReference type="GeneID" id="7838677"/>
<keyword evidence="3" id="KW-1185">Reference proteome</keyword>
<dbReference type="InParanoid" id="Q23JC9"/>
<dbReference type="RefSeq" id="XP_001016820.1">
    <property type="nucleotide sequence ID" value="XM_001016820.1"/>
</dbReference>
<proteinExistence type="predicted"/>
<dbReference type="EMBL" id="GG662691">
    <property type="protein sequence ID" value="EAR96575.1"/>
    <property type="molecule type" value="Genomic_DNA"/>
</dbReference>
<organism evidence="2 3">
    <name type="scientific">Tetrahymena thermophila (strain SB210)</name>
    <dbReference type="NCBI Taxonomy" id="312017"/>
    <lineage>
        <taxon>Eukaryota</taxon>
        <taxon>Sar</taxon>
        <taxon>Alveolata</taxon>
        <taxon>Ciliophora</taxon>
        <taxon>Intramacronucleata</taxon>
        <taxon>Oligohymenophorea</taxon>
        <taxon>Hymenostomatida</taxon>
        <taxon>Tetrahymenina</taxon>
        <taxon>Tetrahymenidae</taxon>
        <taxon>Tetrahymena</taxon>
    </lineage>
</organism>
<gene>
    <name evidence="2" type="ORF">TTHERM_00489440</name>
</gene>
<dbReference type="InterPro" id="IPR009670">
    <property type="entry name" value="SerH"/>
</dbReference>
<dbReference type="HOGENOM" id="CLU_1172724_0_0_1"/>
<feature type="chain" id="PRO_5004201785" evidence="1">
    <location>
        <begin position="18"/>
        <end position="230"/>
    </location>
</feature>
<keyword evidence="1" id="KW-0732">Signal</keyword>